<evidence type="ECO:0000313" key="2">
    <source>
        <dbReference type="EMBL" id="SHI57351.1"/>
    </source>
</evidence>
<feature type="transmembrane region" description="Helical" evidence="1">
    <location>
        <begin position="80"/>
        <end position="97"/>
    </location>
</feature>
<gene>
    <name evidence="2" type="ORF">SAMN02745244_00620</name>
</gene>
<dbReference type="Proteomes" id="UP000184512">
    <property type="component" value="Unassembled WGS sequence"/>
</dbReference>
<dbReference type="EMBL" id="FQZG01000009">
    <property type="protein sequence ID" value="SHI57351.1"/>
    <property type="molecule type" value="Genomic_DNA"/>
</dbReference>
<organism evidence="2 3">
    <name type="scientific">Tessaracoccus bendigoensis DSM 12906</name>
    <dbReference type="NCBI Taxonomy" id="1123357"/>
    <lineage>
        <taxon>Bacteria</taxon>
        <taxon>Bacillati</taxon>
        <taxon>Actinomycetota</taxon>
        <taxon>Actinomycetes</taxon>
        <taxon>Propionibacteriales</taxon>
        <taxon>Propionibacteriaceae</taxon>
        <taxon>Tessaracoccus</taxon>
    </lineage>
</organism>
<keyword evidence="1" id="KW-1133">Transmembrane helix</keyword>
<name>A0A1M6C971_9ACTN</name>
<evidence type="ECO:0000256" key="1">
    <source>
        <dbReference type="SAM" id="Phobius"/>
    </source>
</evidence>
<dbReference type="AlphaFoldDB" id="A0A1M6C971"/>
<accession>A0A1M6C971</accession>
<sequence length="140" mass="15243">MRRILHTVVLALLAATLVIMCFHTWQSRWLAGEGDYIYTYHRWFATPIGFFDVVAPAAMLLTALLTILVGSRVRRTNTSWVQIGLGAVTALFVAALGSNPTMAGMVHGLGVWVAPLLGIAAVLLLILRLMTPKQADQQAT</sequence>
<keyword evidence="3" id="KW-1185">Reference proteome</keyword>
<dbReference type="RefSeq" id="WP_073186101.1">
    <property type="nucleotide sequence ID" value="NZ_FQZG01000009.1"/>
</dbReference>
<evidence type="ECO:0000313" key="3">
    <source>
        <dbReference type="Proteomes" id="UP000184512"/>
    </source>
</evidence>
<reference evidence="2 3" key="1">
    <citation type="submission" date="2016-11" db="EMBL/GenBank/DDBJ databases">
        <authorList>
            <person name="Jaros S."/>
            <person name="Januszkiewicz K."/>
            <person name="Wedrychowicz H."/>
        </authorList>
    </citation>
    <scope>NUCLEOTIDE SEQUENCE [LARGE SCALE GENOMIC DNA]</scope>
    <source>
        <strain evidence="2 3">DSM 12906</strain>
    </source>
</reference>
<proteinExistence type="predicted"/>
<keyword evidence="1" id="KW-0812">Transmembrane</keyword>
<protein>
    <submittedName>
        <fullName evidence="2">Uncharacterized protein</fullName>
    </submittedName>
</protein>
<keyword evidence="1" id="KW-0472">Membrane</keyword>
<feature type="transmembrane region" description="Helical" evidence="1">
    <location>
        <begin position="44"/>
        <end position="68"/>
    </location>
</feature>
<dbReference type="STRING" id="1123357.SAMN02745244_00620"/>
<feature type="transmembrane region" description="Helical" evidence="1">
    <location>
        <begin position="109"/>
        <end position="127"/>
    </location>
</feature>